<dbReference type="InterPro" id="IPR028082">
    <property type="entry name" value="Peripla_BP_I"/>
</dbReference>
<dbReference type="CDD" id="cd01543">
    <property type="entry name" value="PBP1_XylR"/>
    <property type="match status" value="1"/>
</dbReference>
<evidence type="ECO:0000259" key="4">
    <source>
        <dbReference type="PROSITE" id="PS01124"/>
    </source>
</evidence>
<dbReference type="Proteomes" id="UP000546464">
    <property type="component" value="Unassembled WGS sequence"/>
</dbReference>
<dbReference type="PROSITE" id="PS01124">
    <property type="entry name" value="HTH_ARAC_FAMILY_2"/>
    <property type="match status" value="1"/>
</dbReference>
<evidence type="ECO:0000313" key="6">
    <source>
        <dbReference type="Proteomes" id="UP000546464"/>
    </source>
</evidence>
<dbReference type="AlphaFoldDB" id="A0A842HBQ3"/>
<comment type="caution">
    <text evidence="5">The sequence shown here is derived from an EMBL/GenBank/DDBJ whole genome shotgun (WGS) entry which is preliminary data.</text>
</comment>
<dbReference type="GO" id="GO:0003700">
    <property type="term" value="F:DNA-binding transcription factor activity"/>
    <property type="evidence" value="ECO:0007669"/>
    <property type="project" value="InterPro"/>
</dbReference>
<dbReference type="SUPFAM" id="SSF53822">
    <property type="entry name" value="Periplasmic binding protein-like I"/>
    <property type="match status" value="1"/>
</dbReference>
<dbReference type="Pfam" id="PF12833">
    <property type="entry name" value="HTH_18"/>
    <property type="match status" value="1"/>
</dbReference>
<dbReference type="PANTHER" id="PTHR30146">
    <property type="entry name" value="LACI-RELATED TRANSCRIPTIONAL REPRESSOR"/>
    <property type="match status" value="1"/>
</dbReference>
<protein>
    <submittedName>
        <fullName evidence="5">DNA-binding transcriptional regulator</fullName>
    </submittedName>
</protein>
<dbReference type="InterPro" id="IPR020449">
    <property type="entry name" value="Tscrpt_reg_AraC-type_HTH"/>
</dbReference>
<dbReference type="PANTHER" id="PTHR30146:SF24">
    <property type="entry name" value="XYLOSE OPERON REGULATORY PROTEIN"/>
    <property type="match status" value="1"/>
</dbReference>
<gene>
    <name evidence="5" type="ORF">H5P28_06425</name>
</gene>
<dbReference type="EMBL" id="JACHVB010000019">
    <property type="protein sequence ID" value="MBC2593893.1"/>
    <property type="molecule type" value="Genomic_DNA"/>
</dbReference>
<dbReference type="InterPro" id="IPR046335">
    <property type="entry name" value="LacI/GalR-like_sensor"/>
</dbReference>
<dbReference type="PRINTS" id="PR00032">
    <property type="entry name" value="HTHARAC"/>
</dbReference>
<keyword evidence="3" id="KW-0804">Transcription</keyword>
<keyword evidence="6" id="KW-1185">Reference proteome</keyword>
<dbReference type="GO" id="GO:0000976">
    <property type="term" value="F:transcription cis-regulatory region binding"/>
    <property type="evidence" value="ECO:0007669"/>
    <property type="project" value="TreeGrafter"/>
</dbReference>
<dbReference type="Gene3D" id="3.40.50.2300">
    <property type="match status" value="2"/>
</dbReference>
<dbReference type="Pfam" id="PF13377">
    <property type="entry name" value="Peripla_BP_3"/>
    <property type="match status" value="1"/>
</dbReference>
<evidence type="ECO:0000256" key="3">
    <source>
        <dbReference type="ARBA" id="ARBA00023163"/>
    </source>
</evidence>
<dbReference type="SMART" id="SM00342">
    <property type="entry name" value="HTH_ARAC"/>
    <property type="match status" value="1"/>
</dbReference>
<dbReference type="SUPFAM" id="SSF46689">
    <property type="entry name" value="Homeodomain-like"/>
    <property type="match status" value="1"/>
</dbReference>
<proteinExistence type="predicted"/>
<sequence>MDGLTDFSNAVGGNAEPPKRLNVLMAFDWYDTGLHEGVAVYAREHNWSLNAHMARTRQFPLGWKGDGVVSLISLPETLEYVKALGVPTVDMGGHYSDFPQVLGDHYQVGVLAAEHFLERNHRNFAFFFIQNSRLEKETYDGFANALESGGHACASLRWNESISELEIRYMEVIGWLKERLRELPRPLAVFCQNDDTAALIVTAALDLGCRIPEDVAILGAGNSELICKYLPVTLSSISSNLKGHGYRLAQELGRILAGGVPKRVPVRVKPGRVHVRESTNFLAVRDPNVLVVLREIWDHYNEPLNIDRLQRLAQVSRSSLYNAFIEDVGRPMGKELARIRILKAKEMLGETDLPVAEVGKRCGFSSLISFSRAFSQNVGVSPSAYRSQARQHLELLKQQGADIQG</sequence>
<evidence type="ECO:0000256" key="2">
    <source>
        <dbReference type="ARBA" id="ARBA00023125"/>
    </source>
</evidence>
<evidence type="ECO:0000313" key="5">
    <source>
        <dbReference type="EMBL" id="MBC2593893.1"/>
    </source>
</evidence>
<dbReference type="Gene3D" id="1.10.10.60">
    <property type="entry name" value="Homeodomain-like"/>
    <property type="match status" value="1"/>
</dbReference>
<accession>A0A842HBQ3</accession>
<reference evidence="5 6" key="1">
    <citation type="submission" date="2020-07" db="EMBL/GenBank/DDBJ databases">
        <authorList>
            <person name="Feng X."/>
        </authorList>
    </citation>
    <scope>NUCLEOTIDE SEQUENCE [LARGE SCALE GENOMIC DNA]</scope>
    <source>
        <strain evidence="5 6">JCM31066</strain>
    </source>
</reference>
<organism evidence="5 6">
    <name type="scientific">Ruficoccus amylovorans</name>
    <dbReference type="NCBI Taxonomy" id="1804625"/>
    <lineage>
        <taxon>Bacteria</taxon>
        <taxon>Pseudomonadati</taxon>
        <taxon>Verrucomicrobiota</taxon>
        <taxon>Opitutia</taxon>
        <taxon>Puniceicoccales</taxon>
        <taxon>Cerasicoccaceae</taxon>
        <taxon>Ruficoccus</taxon>
    </lineage>
</organism>
<dbReference type="InterPro" id="IPR009057">
    <property type="entry name" value="Homeodomain-like_sf"/>
</dbReference>
<keyword evidence="2 5" id="KW-0238">DNA-binding</keyword>
<keyword evidence="1" id="KW-0805">Transcription regulation</keyword>
<evidence type="ECO:0000256" key="1">
    <source>
        <dbReference type="ARBA" id="ARBA00023015"/>
    </source>
</evidence>
<feature type="domain" description="HTH araC/xylS-type" evidence="4">
    <location>
        <begin position="290"/>
        <end position="388"/>
    </location>
</feature>
<dbReference type="InterPro" id="IPR018060">
    <property type="entry name" value="HTH_AraC"/>
</dbReference>
<name>A0A842HBQ3_9BACT</name>
<dbReference type="RefSeq" id="WP_185674883.1">
    <property type="nucleotide sequence ID" value="NZ_JACHVB010000019.1"/>
</dbReference>